<feature type="non-terminal residue" evidence="8">
    <location>
        <position position="255"/>
    </location>
</feature>
<feature type="domain" description="RNA-directed RNA polymerase C-terminal" evidence="7">
    <location>
        <begin position="21"/>
        <end position="249"/>
    </location>
</feature>
<feature type="non-terminal residue" evidence="8">
    <location>
        <position position="1"/>
    </location>
</feature>
<keyword evidence="4" id="KW-0547">Nucleotide-binding</keyword>
<dbReference type="SUPFAM" id="SSF56672">
    <property type="entry name" value="DNA/RNA polymerases"/>
    <property type="match status" value="1"/>
</dbReference>
<name>A0A0G2YCP6_9PICO</name>
<keyword evidence="3" id="KW-0548">Nucleotidyltransferase</keyword>
<dbReference type="GO" id="GO:0006351">
    <property type="term" value="P:DNA-templated transcription"/>
    <property type="evidence" value="ECO:0007669"/>
    <property type="project" value="InterPro"/>
</dbReference>
<reference evidence="8" key="1">
    <citation type="journal article" date="2016" name="PLoS ONE">
        <title>Metagenomic Survey of Viral Diversity Obtained from Feces of Subantarctic and South American Fur Seals.</title>
        <authorList>
            <person name="Kluge M."/>
            <person name="Campos F.S."/>
            <person name="Tavares M."/>
            <person name="de Amorim D.B."/>
            <person name="Valdez F.P."/>
            <person name="Giongo A."/>
            <person name="Roehe P.M."/>
            <person name="Franco A.C."/>
        </authorList>
    </citation>
    <scope>NUCLEOTIDE SEQUENCE</scope>
    <source>
        <strain evidence="8">Fur seal/ATROP20/BR/2012</strain>
    </source>
</reference>
<dbReference type="InterPro" id="IPR001205">
    <property type="entry name" value="RNA-dir_pol_C"/>
</dbReference>
<evidence type="ECO:0000256" key="4">
    <source>
        <dbReference type="ARBA" id="ARBA00022741"/>
    </source>
</evidence>
<dbReference type="GO" id="GO:0016787">
    <property type="term" value="F:hydrolase activity"/>
    <property type="evidence" value="ECO:0007669"/>
    <property type="project" value="UniProtKB-KW"/>
</dbReference>
<evidence type="ECO:0000256" key="6">
    <source>
        <dbReference type="ARBA" id="ARBA00022953"/>
    </source>
</evidence>
<organism evidence="8">
    <name type="scientific">Sakobuvirus fur seal/ATROP20/BR/2012</name>
    <dbReference type="NCBI Taxonomy" id="1659789"/>
    <lineage>
        <taxon>Viruses</taxon>
        <taxon>Riboviria</taxon>
        <taxon>Orthornavirae</taxon>
        <taxon>Pisuviricota</taxon>
        <taxon>Pisoniviricetes</taxon>
        <taxon>Picornavirales</taxon>
        <taxon>Picornaviridae</taxon>
        <taxon>Kodimesavirinae</taxon>
        <taxon>Sakobuvirus</taxon>
    </lineage>
</organism>
<evidence type="ECO:0000259" key="7">
    <source>
        <dbReference type="Pfam" id="PF00680"/>
    </source>
</evidence>
<sequence length="255" mass="28234">GPVHIPRSSVLKPSPAFGAFPLEKEPAVLTQKDSRLSEGVKLDDSVMLKHNKGDVTEPWPNLLEAADLYFNDFPDSFPTLTMFEAINGTNQLDGLDMSQASGYPWSTRGIKRKDLFIETPNGYIPTPELEAAVNQVLEDPVYYYTTFLKDELRPTAKVKAGLTRAVEAAPIQAIIAGRMLLGGAIQYLQSNPGKHGCAVGCNPDTDWTKFALDFDPYHQVWDLDYKCFDATLPSVCFNIVAEQLSRRIDDPRVGP</sequence>
<keyword evidence="2" id="KW-0808">Transferase</keyword>
<dbReference type="Pfam" id="PF00680">
    <property type="entry name" value="RdRP_1"/>
    <property type="match status" value="1"/>
</dbReference>
<dbReference type="EMBL" id="KR072982">
    <property type="protein sequence ID" value="AKI82128.1"/>
    <property type="molecule type" value="Genomic_RNA"/>
</dbReference>
<evidence type="ECO:0000256" key="5">
    <source>
        <dbReference type="ARBA" id="ARBA00022801"/>
    </source>
</evidence>
<dbReference type="InterPro" id="IPR043128">
    <property type="entry name" value="Rev_trsase/Diguanyl_cyclase"/>
</dbReference>
<dbReference type="GO" id="GO:0003968">
    <property type="term" value="F:RNA-directed RNA polymerase activity"/>
    <property type="evidence" value="ECO:0007669"/>
    <property type="project" value="UniProtKB-KW"/>
</dbReference>
<keyword evidence="6" id="KW-0693">Viral RNA replication</keyword>
<evidence type="ECO:0000256" key="2">
    <source>
        <dbReference type="ARBA" id="ARBA00022679"/>
    </source>
</evidence>
<evidence type="ECO:0000256" key="3">
    <source>
        <dbReference type="ARBA" id="ARBA00022695"/>
    </source>
</evidence>
<accession>A0A0G2YCP6</accession>
<evidence type="ECO:0000256" key="1">
    <source>
        <dbReference type="ARBA" id="ARBA00022484"/>
    </source>
</evidence>
<dbReference type="GO" id="GO:0000166">
    <property type="term" value="F:nucleotide binding"/>
    <property type="evidence" value="ECO:0007669"/>
    <property type="project" value="UniProtKB-KW"/>
</dbReference>
<dbReference type="GO" id="GO:0003723">
    <property type="term" value="F:RNA binding"/>
    <property type="evidence" value="ECO:0007669"/>
    <property type="project" value="InterPro"/>
</dbReference>
<keyword evidence="1" id="KW-0696">RNA-directed RNA polymerase</keyword>
<protein>
    <submittedName>
        <fullName evidence="8">Polyprotein</fullName>
    </submittedName>
</protein>
<evidence type="ECO:0000313" key="8">
    <source>
        <dbReference type="EMBL" id="AKI82128.1"/>
    </source>
</evidence>
<proteinExistence type="predicted"/>
<keyword evidence="5" id="KW-0378">Hydrolase</keyword>
<dbReference type="Gene3D" id="3.30.70.270">
    <property type="match status" value="1"/>
</dbReference>
<dbReference type="InterPro" id="IPR043502">
    <property type="entry name" value="DNA/RNA_pol_sf"/>
</dbReference>